<sequence>VRQPPATRPEDAIRQARLVDQEDQRIMQIRSVLAAIMTSGGAAATTELKQPRVFGSSHGKTLVLPPSVDGRPYTVPDLEEVGGRYFRKLGDGSFLLGAHLFIADGAELVLNGSGGPLHIRMGSTPSAFGSIVSFGGSIRIEGTAQDPVQITSYDTATKKPDTQVTDGRAYVRAVGGEFKMKHARVSDLGFWSGRTGGIALTGTDRPANAAKRLT</sequence>
<feature type="non-terminal residue" evidence="1">
    <location>
        <position position="214"/>
    </location>
</feature>
<feature type="non-terminal residue" evidence="1">
    <location>
        <position position="1"/>
    </location>
</feature>
<evidence type="ECO:0000313" key="2">
    <source>
        <dbReference type="Proteomes" id="UP001597083"/>
    </source>
</evidence>
<comment type="caution">
    <text evidence="1">The sequence shown here is derived from an EMBL/GenBank/DDBJ whole genome shotgun (WGS) entry which is preliminary data.</text>
</comment>
<name>A0ABW3CG37_9ACTN</name>
<gene>
    <name evidence="1" type="ORF">ACFQ07_11765</name>
</gene>
<dbReference type="EMBL" id="JBHTIR010001732">
    <property type="protein sequence ID" value="MFD0852909.1"/>
    <property type="molecule type" value="Genomic_DNA"/>
</dbReference>
<proteinExistence type="predicted"/>
<evidence type="ECO:0000313" key="1">
    <source>
        <dbReference type="EMBL" id="MFD0852909.1"/>
    </source>
</evidence>
<protein>
    <submittedName>
        <fullName evidence="1">Uncharacterized protein</fullName>
    </submittedName>
</protein>
<dbReference type="InterPro" id="IPR012334">
    <property type="entry name" value="Pectin_lyas_fold"/>
</dbReference>
<organism evidence="1 2">
    <name type="scientific">Actinomadura adrarensis</name>
    <dbReference type="NCBI Taxonomy" id="1819600"/>
    <lineage>
        <taxon>Bacteria</taxon>
        <taxon>Bacillati</taxon>
        <taxon>Actinomycetota</taxon>
        <taxon>Actinomycetes</taxon>
        <taxon>Streptosporangiales</taxon>
        <taxon>Thermomonosporaceae</taxon>
        <taxon>Actinomadura</taxon>
    </lineage>
</organism>
<dbReference type="Gene3D" id="2.160.20.10">
    <property type="entry name" value="Single-stranded right-handed beta-helix, Pectin lyase-like"/>
    <property type="match status" value="1"/>
</dbReference>
<keyword evidence="2" id="KW-1185">Reference proteome</keyword>
<dbReference type="Proteomes" id="UP001597083">
    <property type="component" value="Unassembled WGS sequence"/>
</dbReference>
<reference evidence="2" key="1">
    <citation type="journal article" date="2019" name="Int. J. Syst. Evol. Microbiol.">
        <title>The Global Catalogue of Microorganisms (GCM) 10K type strain sequencing project: providing services to taxonomists for standard genome sequencing and annotation.</title>
        <authorList>
            <consortium name="The Broad Institute Genomics Platform"/>
            <consortium name="The Broad Institute Genome Sequencing Center for Infectious Disease"/>
            <person name="Wu L."/>
            <person name="Ma J."/>
        </authorList>
    </citation>
    <scope>NUCLEOTIDE SEQUENCE [LARGE SCALE GENOMIC DNA]</scope>
    <source>
        <strain evidence="2">JCM 31696</strain>
    </source>
</reference>
<accession>A0ABW3CG37</accession>